<dbReference type="GO" id="GO:0006352">
    <property type="term" value="P:DNA-templated transcription initiation"/>
    <property type="evidence" value="ECO:0007669"/>
    <property type="project" value="InterPro"/>
</dbReference>
<keyword evidence="4" id="KW-0804">Transcription</keyword>
<comment type="similarity">
    <text evidence="1">Belongs to the sigma-70 factor family. ECF subfamily.</text>
</comment>
<dbReference type="GO" id="GO:0003677">
    <property type="term" value="F:DNA binding"/>
    <property type="evidence" value="ECO:0007669"/>
    <property type="project" value="InterPro"/>
</dbReference>
<sequence>MTAVIRDERAFEEFYDLHAPAVARFAWTLSPTAEGAQDILQETFLTAWKRRGSIRLVAGSALPWLLTTCRNHARNHARRERRWNQLLELREESIAADASEGAAAADLRWALEAIAGLPEGERHVCELCLLQGLTYAEAAEVLGLTGAAVGKRLQRARTRLREEAGE</sequence>
<keyword evidence="3" id="KW-0731">Sigma factor</keyword>
<evidence type="ECO:0000256" key="2">
    <source>
        <dbReference type="ARBA" id="ARBA00023015"/>
    </source>
</evidence>
<dbReference type="InterPro" id="IPR014284">
    <property type="entry name" value="RNA_pol_sigma-70_dom"/>
</dbReference>
<dbReference type="Proteomes" id="UP000380867">
    <property type="component" value="Unassembled WGS sequence"/>
</dbReference>
<dbReference type="CDD" id="cd06171">
    <property type="entry name" value="Sigma70_r4"/>
    <property type="match status" value="1"/>
</dbReference>
<dbReference type="Pfam" id="PF08281">
    <property type="entry name" value="Sigma70_r4_2"/>
    <property type="match status" value="1"/>
</dbReference>
<evidence type="ECO:0000256" key="1">
    <source>
        <dbReference type="ARBA" id="ARBA00010641"/>
    </source>
</evidence>
<reference evidence="7" key="1">
    <citation type="submission" date="2019-09" db="EMBL/GenBank/DDBJ databases">
        <authorList>
            <person name="Li J."/>
        </authorList>
    </citation>
    <scope>NUCLEOTIDE SEQUENCE [LARGE SCALE GENOMIC DNA]</scope>
    <source>
        <strain evidence="7">JCM 14732</strain>
    </source>
</reference>
<evidence type="ECO:0000313" key="8">
    <source>
        <dbReference type="Proteomes" id="UP000380867"/>
    </source>
</evidence>
<dbReference type="PANTHER" id="PTHR43133:SF25">
    <property type="entry name" value="RNA POLYMERASE SIGMA FACTOR RFAY-RELATED"/>
    <property type="match status" value="1"/>
</dbReference>
<evidence type="ECO:0000313" key="7">
    <source>
        <dbReference type="EMBL" id="KAA1395417.1"/>
    </source>
</evidence>
<dbReference type="InterPro" id="IPR007627">
    <property type="entry name" value="RNA_pol_sigma70_r2"/>
</dbReference>
<keyword evidence="8" id="KW-1185">Reference proteome</keyword>
<dbReference type="AlphaFoldDB" id="A0A5M4FAX1"/>
<feature type="domain" description="RNA polymerase sigma factor 70 region 4 type 2" evidence="6">
    <location>
        <begin position="108"/>
        <end position="160"/>
    </location>
</feature>
<evidence type="ECO:0000259" key="5">
    <source>
        <dbReference type="Pfam" id="PF04542"/>
    </source>
</evidence>
<name>A0A5M4FAX1_9ACTN</name>
<dbReference type="Gene3D" id="1.10.10.10">
    <property type="entry name" value="Winged helix-like DNA-binding domain superfamily/Winged helix DNA-binding domain"/>
    <property type="match status" value="1"/>
</dbReference>
<dbReference type="Gene3D" id="1.10.1740.10">
    <property type="match status" value="1"/>
</dbReference>
<evidence type="ECO:0000256" key="3">
    <source>
        <dbReference type="ARBA" id="ARBA00023082"/>
    </source>
</evidence>
<keyword evidence="2" id="KW-0805">Transcription regulation</keyword>
<dbReference type="Pfam" id="PF04542">
    <property type="entry name" value="Sigma70_r2"/>
    <property type="match status" value="1"/>
</dbReference>
<dbReference type="InterPro" id="IPR036388">
    <property type="entry name" value="WH-like_DNA-bd_sf"/>
</dbReference>
<evidence type="ECO:0000256" key="4">
    <source>
        <dbReference type="ARBA" id="ARBA00023163"/>
    </source>
</evidence>
<feature type="domain" description="RNA polymerase sigma-70 region 2" evidence="5">
    <location>
        <begin position="15"/>
        <end position="82"/>
    </location>
</feature>
<dbReference type="SUPFAM" id="SSF88946">
    <property type="entry name" value="Sigma2 domain of RNA polymerase sigma factors"/>
    <property type="match status" value="1"/>
</dbReference>
<dbReference type="InterPro" id="IPR013249">
    <property type="entry name" value="RNA_pol_sigma70_r4_t2"/>
</dbReference>
<proteinExistence type="inferred from homology"/>
<dbReference type="GO" id="GO:0016987">
    <property type="term" value="F:sigma factor activity"/>
    <property type="evidence" value="ECO:0007669"/>
    <property type="project" value="UniProtKB-KW"/>
</dbReference>
<dbReference type="NCBIfam" id="TIGR02937">
    <property type="entry name" value="sigma70-ECF"/>
    <property type="match status" value="1"/>
</dbReference>
<dbReference type="InterPro" id="IPR013324">
    <property type="entry name" value="RNA_pol_sigma_r3/r4-like"/>
</dbReference>
<dbReference type="InterPro" id="IPR013325">
    <property type="entry name" value="RNA_pol_sigma_r2"/>
</dbReference>
<dbReference type="SUPFAM" id="SSF88659">
    <property type="entry name" value="Sigma3 and sigma4 domains of RNA polymerase sigma factors"/>
    <property type="match status" value="1"/>
</dbReference>
<dbReference type="OrthoDB" id="9780326at2"/>
<organism evidence="7 8">
    <name type="scientific">Aeromicrobium ginsengisoli</name>
    <dbReference type="NCBI Taxonomy" id="363867"/>
    <lineage>
        <taxon>Bacteria</taxon>
        <taxon>Bacillati</taxon>
        <taxon>Actinomycetota</taxon>
        <taxon>Actinomycetes</taxon>
        <taxon>Propionibacteriales</taxon>
        <taxon>Nocardioidaceae</taxon>
        <taxon>Aeromicrobium</taxon>
    </lineage>
</organism>
<gene>
    <name evidence="7" type="ORF">ESP70_014770</name>
</gene>
<dbReference type="EMBL" id="SDPQ02000003">
    <property type="protein sequence ID" value="KAA1395417.1"/>
    <property type="molecule type" value="Genomic_DNA"/>
</dbReference>
<dbReference type="RefSeq" id="WP_149690082.1">
    <property type="nucleotide sequence ID" value="NZ_SDPQ02000003.1"/>
</dbReference>
<evidence type="ECO:0000259" key="6">
    <source>
        <dbReference type="Pfam" id="PF08281"/>
    </source>
</evidence>
<protein>
    <submittedName>
        <fullName evidence="7">Sigma-70 family RNA polymerase sigma factor</fullName>
    </submittedName>
</protein>
<comment type="caution">
    <text evidence="7">The sequence shown here is derived from an EMBL/GenBank/DDBJ whole genome shotgun (WGS) entry which is preliminary data.</text>
</comment>
<dbReference type="InterPro" id="IPR039425">
    <property type="entry name" value="RNA_pol_sigma-70-like"/>
</dbReference>
<dbReference type="PANTHER" id="PTHR43133">
    <property type="entry name" value="RNA POLYMERASE ECF-TYPE SIGMA FACTO"/>
    <property type="match status" value="1"/>
</dbReference>
<accession>A0A5M4FAX1</accession>